<dbReference type="Proteomes" id="UP000430692">
    <property type="component" value="Unassembled WGS sequence"/>
</dbReference>
<comment type="caution">
    <text evidence="3">The sequence shown here is derived from an EMBL/GenBank/DDBJ whole genome shotgun (WGS) entry which is preliminary data.</text>
</comment>
<feature type="region of interest" description="Disordered" evidence="1">
    <location>
        <begin position="1"/>
        <end position="32"/>
    </location>
</feature>
<name>A0A6I4W5V4_9BACL</name>
<feature type="compositionally biased region" description="Basic and acidic residues" evidence="1">
    <location>
        <begin position="1"/>
        <end position="20"/>
    </location>
</feature>
<evidence type="ECO:0000259" key="2">
    <source>
        <dbReference type="Pfam" id="PF14040"/>
    </source>
</evidence>
<feature type="compositionally biased region" description="Basic and acidic residues" evidence="1">
    <location>
        <begin position="65"/>
        <end position="78"/>
    </location>
</feature>
<evidence type="ECO:0000313" key="4">
    <source>
        <dbReference type="Proteomes" id="UP000430692"/>
    </source>
</evidence>
<protein>
    <recommendedName>
        <fullName evidence="2">Deoxyribonuclease NucA/NucB domain-containing protein</fullName>
    </recommendedName>
</protein>
<feature type="region of interest" description="Disordered" evidence="1">
    <location>
        <begin position="55"/>
        <end position="90"/>
    </location>
</feature>
<feature type="domain" description="Deoxyribonuclease NucA/NucB" evidence="2">
    <location>
        <begin position="66"/>
        <end position="136"/>
    </location>
</feature>
<evidence type="ECO:0000256" key="1">
    <source>
        <dbReference type="SAM" id="MobiDB-lite"/>
    </source>
</evidence>
<dbReference type="AlphaFoldDB" id="A0A6I4W5V4"/>
<keyword evidence="4" id="KW-1185">Reference proteome</keyword>
<gene>
    <name evidence="3" type="ORF">GSM42_18585</name>
</gene>
<organism evidence="3 4">
    <name type="scientific">Shimazuella alba</name>
    <dbReference type="NCBI Taxonomy" id="2690964"/>
    <lineage>
        <taxon>Bacteria</taxon>
        <taxon>Bacillati</taxon>
        <taxon>Bacillota</taxon>
        <taxon>Bacilli</taxon>
        <taxon>Bacillales</taxon>
        <taxon>Thermoactinomycetaceae</taxon>
        <taxon>Shimazuella</taxon>
    </lineage>
</organism>
<proteinExistence type="predicted"/>
<accession>A0A6I4W5V4</accession>
<dbReference type="Pfam" id="PF14040">
    <property type="entry name" value="DNase_NucA_NucB"/>
    <property type="match status" value="1"/>
</dbReference>
<dbReference type="EMBL" id="WUUL01000017">
    <property type="protein sequence ID" value="MXQ55692.1"/>
    <property type="molecule type" value="Genomic_DNA"/>
</dbReference>
<reference evidence="3 4" key="1">
    <citation type="submission" date="2019-12" db="EMBL/GenBank/DDBJ databases">
        <title>Whole-genome analyses of novel actinobacteria.</title>
        <authorList>
            <person name="Sahin N."/>
            <person name="Saygin H."/>
        </authorList>
    </citation>
    <scope>NUCLEOTIDE SEQUENCE [LARGE SCALE GENOMIC DNA]</scope>
    <source>
        <strain evidence="3 4">KC615</strain>
    </source>
</reference>
<dbReference type="InterPro" id="IPR029476">
    <property type="entry name" value="DNase_NucA_NucB"/>
</dbReference>
<evidence type="ECO:0000313" key="3">
    <source>
        <dbReference type="EMBL" id="MXQ55692.1"/>
    </source>
</evidence>
<sequence length="139" mass="15585">MSIIVSDHHHPSPINHKIEIPNDNPKQQTKSNNVVTVHFPSDKYPTVADHIKDAISAGKPSNCTIDRKGAKKNREESLKNTPTKKGYDRDEFPMAMCEEGGKGADIRYIKPKENRGAGSWFSNKVEKYPNGTKIKIEVD</sequence>